<proteinExistence type="predicted"/>
<protein>
    <submittedName>
        <fullName evidence="1">Uncharacterized protein</fullName>
    </submittedName>
</protein>
<name>C9KL23_9FIRM</name>
<dbReference type="AlphaFoldDB" id="C9KL23"/>
<keyword evidence="2" id="KW-1185">Reference proteome</keyword>
<dbReference type="EMBL" id="ABWK02000009">
    <property type="protein sequence ID" value="EEX69823.1"/>
    <property type="molecule type" value="Genomic_DNA"/>
</dbReference>
<gene>
    <name evidence="1" type="ORF">MITSMUL_03876</name>
</gene>
<dbReference type="Proteomes" id="UP000003671">
    <property type="component" value="Unassembled WGS sequence"/>
</dbReference>
<accession>C9KL23</accession>
<evidence type="ECO:0000313" key="1">
    <source>
        <dbReference type="EMBL" id="EEX69823.1"/>
    </source>
</evidence>
<comment type="caution">
    <text evidence="1">The sequence shown here is derived from an EMBL/GenBank/DDBJ whole genome shotgun (WGS) entry which is preliminary data.</text>
</comment>
<sequence>MHLFLYIFLCHRFISPVYNGMSVSCHFPVIPGTIPPAPMLYRCDINDI</sequence>
<evidence type="ECO:0000313" key="2">
    <source>
        <dbReference type="Proteomes" id="UP000003671"/>
    </source>
</evidence>
<organism evidence="1 2">
    <name type="scientific">Mitsuokella multacida DSM 20544</name>
    <dbReference type="NCBI Taxonomy" id="500635"/>
    <lineage>
        <taxon>Bacteria</taxon>
        <taxon>Bacillati</taxon>
        <taxon>Bacillota</taxon>
        <taxon>Negativicutes</taxon>
        <taxon>Selenomonadales</taxon>
        <taxon>Selenomonadaceae</taxon>
        <taxon>Mitsuokella</taxon>
    </lineage>
</organism>
<dbReference type="HOGENOM" id="CLU_3154920_0_0_9"/>
<reference evidence="1" key="1">
    <citation type="submission" date="2009-09" db="EMBL/GenBank/DDBJ databases">
        <authorList>
            <person name="Weinstock G."/>
            <person name="Sodergren E."/>
            <person name="Clifton S."/>
            <person name="Fulton L."/>
            <person name="Fulton B."/>
            <person name="Courtney L."/>
            <person name="Fronick C."/>
            <person name="Harrison M."/>
            <person name="Strong C."/>
            <person name="Farmer C."/>
            <person name="Delahaunty K."/>
            <person name="Markovic C."/>
            <person name="Hall O."/>
            <person name="Minx P."/>
            <person name="Tomlinson C."/>
            <person name="Mitreva M."/>
            <person name="Nelson J."/>
            <person name="Hou S."/>
            <person name="Wollam A."/>
            <person name="Pepin K.H."/>
            <person name="Johnson M."/>
            <person name="Bhonagiri V."/>
            <person name="Nash W.E."/>
            <person name="Warren W."/>
            <person name="Chinwalla A."/>
            <person name="Mardis E.R."/>
            <person name="Wilson R.K."/>
        </authorList>
    </citation>
    <scope>NUCLEOTIDE SEQUENCE [LARGE SCALE GENOMIC DNA]</scope>
    <source>
        <strain evidence="1">DSM 20544</strain>
    </source>
</reference>